<dbReference type="Pfam" id="PF18564">
    <property type="entry name" value="Glyco_hydro_5_C"/>
    <property type="match status" value="1"/>
</dbReference>
<proteinExistence type="inferred from homology"/>
<dbReference type="GO" id="GO:0016042">
    <property type="term" value="P:lipid catabolic process"/>
    <property type="evidence" value="ECO:0007669"/>
    <property type="project" value="UniProtKB-ARBA"/>
</dbReference>
<protein>
    <submittedName>
        <fullName evidence="8">Endoglycoceramidase</fullName>
    </submittedName>
</protein>
<evidence type="ECO:0000313" key="9">
    <source>
        <dbReference type="Proteomes" id="UP000254869"/>
    </source>
</evidence>
<dbReference type="GO" id="GO:0000272">
    <property type="term" value="P:polysaccharide catabolic process"/>
    <property type="evidence" value="ECO:0007669"/>
    <property type="project" value="InterPro"/>
</dbReference>
<sequence length="484" mass="52195">MRALSPGARWAAVVAATVALVFGTTVTEPASADPVPLSRLTVRGPSFVDEHGRVVLLHGVNNVDKDAPYVTPGDGLTITARDAELLARHGFTAVRLGVEFAGLMPERGRIDRAYIERLAHTVDVLGRAGIYVLLDNHQDSMSAVFGGNGFPAWAVNPKPFPGEPNPGWPLNSATMLSMNLAWTNFWNNSGGVVDRLGDALSALATRLRGNPAVLGYEVMNEPWPGVAFPTCIPLGCPAFDGQYQGVHEKLTRRIREGDSAATVLWEPNVLWNETIPTHIAEPPLTPAISDPSIVFSFHDYCTFNEAAIYLGLPRELIGLCDVQHDRTWANYQSVADRTGIPALVTEFGGDSRADTVARTVDRADSRLIGWMWWHYSSVDNGGAARPDPFTGDLGRQLVRTYPRATAGTPLSLSFDAKTGETHYRYRPEKRDAATEIITSDLHYPGGYAVTAQGGRVTSAAGSRVITVEADSGAQAVEVIVKAKG</sequence>
<evidence type="ECO:0000256" key="2">
    <source>
        <dbReference type="ARBA" id="ARBA00022801"/>
    </source>
</evidence>
<dbReference type="Proteomes" id="UP000254869">
    <property type="component" value="Unassembled WGS sequence"/>
</dbReference>
<dbReference type="PANTHER" id="PTHR31308:SF3">
    <property type="entry name" value="ENDOGLYCOCERAMIDASE"/>
    <property type="match status" value="1"/>
</dbReference>
<feature type="domain" description="Glycoside hydrolase family 5" evidence="6">
    <location>
        <begin position="78"/>
        <end position="376"/>
    </location>
</feature>
<dbReference type="SUPFAM" id="SSF51445">
    <property type="entry name" value="(Trans)glycosidases"/>
    <property type="match status" value="1"/>
</dbReference>
<feature type="signal peptide" evidence="5">
    <location>
        <begin position="1"/>
        <end position="32"/>
    </location>
</feature>
<keyword evidence="2 4" id="KW-0378">Hydrolase</keyword>
<dbReference type="RefSeq" id="WP_082875897.1">
    <property type="nucleotide sequence ID" value="NZ_QQBC01000007.1"/>
</dbReference>
<dbReference type="InterPro" id="IPR052066">
    <property type="entry name" value="Glycosphingolipid_Hydrolases"/>
</dbReference>
<accession>A0A370I307</accession>
<keyword evidence="5" id="KW-0732">Signal</keyword>
<evidence type="ECO:0000256" key="5">
    <source>
        <dbReference type="SAM" id="SignalP"/>
    </source>
</evidence>
<evidence type="ECO:0000256" key="3">
    <source>
        <dbReference type="ARBA" id="ARBA00023295"/>
    </source>
</evidence>
<comment type="similarity">
    <text evidence="1 4">Belongs to the glycosyl hydrolase 5 (cellulase A) family.</text>
</comment>
<dbReference type="InterPro" id="IPR013780">
    <property type="entry name" value="Glyco_hydro_b"/>
</dbReference>
<name>A0A370I307_9NOCA</name>
<dbReference type="PANTHER" id="PTHR31308">
    <property type="match status" value="1"/>
</dbReference>
<dbReference type="InterPro" id="IPR017853">
    <property type="entry name" value="GH"/>
</dbReference>
<feature type="chain" id="PRO_5016893064" evidence="5">
    <location>
        <begin position="33"/>
        <end position="484"/>
    </location>
</feature>
<dbReference type="STRING" id="1210086.GCA_001613105_03173"/>
<comment type="caution">
    <text evidence="8">The sequence shown here is derived from an EMBL/GenBank/DDBJ whole genome shotgun (WGS) entry which is preliminary data.</text>
</comment>
<keyword evidence="3 4" id="KW-0326">Glycosidase</keyword>
<keyword evidence="9" id="KW-1185">Reference proteome</keyword>
<organism evidence="8 9">
    <name type="scientific">Nocardia pseudobrasiliensis</name>
    <dbReference type="NCBI Taxonomy" id="45979"/>
    <lineage>
        <taxon>Bacteria</taxon>
        <taxon>Bacillati</taxon>
        <taxon>Actinomycetota</taxon>
        <taxon>Actinomycetes</taxon>
        <taxon>Mycobacteriales</taxon>
        <taxon>Nocardiaceae</taxon>
        <taxon>Nocardia</taxon>
    </lineage>
</organism>
<dbReference type="Gene3D" id="2.60.40.1180">
    <property type="entry name" value="Golgi alpha-mannosidase II"/>
    <property type="match status" value="1"/>
</dbReference>
<evidence type="ECO:0000259" key="7">
    <source>
        <dbReference type="Pfam" id="PF18564"/>
    </source>
</evidence>
<dbReference type="AlphaFoldDB" id="A0A370I307"/>
<dbReference type="InterPro" id="IPR001547">
    <property type="entry name" value="Glyco_hydro_5"/>
</dbReference>
<dbReference type="Pfam" id="PF00150">
    <property type="entry name" value="Cellulase"/>
    <property type="match status" value="1"/>
</dbReference>
<evidence type="ECO:0000256" key="4">
    <source>
        <dbReference type="RuleBase" id="RU361153"/>
    </source>
</evidence>
<evidence type="ECO:0000256" key="1">
    <source>
        <dbReference type="ARBA" id="ARBA00005641"/>
    </source>
</evidence>
<reference evidence="8 9" key="1">
    <citation type="submission" date="2018-07" db="EMBL/GenBank/DDBJ databases">
        <title>Genomic Encyclopedia of Type Strains, Phase IV (KMG-IV): sequencing the most valuable type-strain genomes for metagenomic binning, comparative biology and taxonomic classification.</title>
        <authorList>
            <person name="Goeker M."/>
        </authorList>
    </citation>
    <scope>NUCLEOTIDE SEQUENCE [LARGE SCALE GENOMIC DNA]</scope>
    <source>
        <strain evidence="8 9">DSM 44290</strain>
    </source>
</reference>
<evidence type="ECO:0000313" key="8">
    <source>
        <dbReference type="EMBL" id="RDI65125.1"/>
    </source>
</evidence>
<dbReference type="Gene3D" id="3.20.20.80">
    <property type="entry name" value="Glycosidases"/>
    <property type="match status" value="1"/>
</dbReference>
<dbReference type="GO" id="GO:0004553">
    <property type="term" value="F:hydrolase activity, hydrolyzing O-glycosyl compounds"/>
    <property type="evidence" value="ECO:0007669"/>
    <property type="project" value="InterPro"/>
</dbReference>
<dbReference type="InterPro" id="IPR041036">
    <property type="entry name" value="GH5_C"/>
</dbReference>
<dbReference type="EMBL" id="QQBC01000007">
    <property type="protein sequence ID" value="RDI65125.1"/>
    <property type="molecule type" value="Genomic_DNA"/>
</dbReference>
<evidence type="ECO:0000259" key="6">
    <source>
        <dbReference type="Pfam" id="PF00150"/>
    </source>
</evidence>
<dbReference type="GO" id="GO:1901136">
    <property type="term" value="P:carbohydrate derivative catabolic process"/>
    <property type="evidence" value="ECO:0007669"/>
    <property type="project" value="UniProtKB-ARBA"/>
</dbReference>
<gene>
    <name evidence="8" type="ORF">DFR76_107503</name>
</gene>
<feature type="domain" description="Glycoside hydrolase family 5 C-terminal" evidence="7">
    <location>
        <begin position="399"/>
        <end position="474"/>
    </location>
</feature>